<accession>Q9ETH3</accession>
<name>Q9ETH3_RHOHA</name>
<sequence>MRSGLPRLWVHLVPRCSLAPSRALKRTGSEEVRIHMSSDGSSSTSSIFHRYLDLGSVPAVKIRRSFTPLRCMRNR</sequence>
<reference evidence="2" key="2">
    <citation type="journal article" date="2010" name="FEMS Microbiol. Lett.">
        <title>Analysis of plasmid diversity in 96 Rhodococcus equi strains isolated in Normandy (France) and sequencing of the 87-kb type I virulence plasmid.</title>
        <authorList>
            <person name="Duquesne F."/>
            <person name="Hebert L."/>
            <person name="Sevin C."/>
            <person name="Breuil M.F."/>
            <person name="Tapprest J."/>
            <person name="Laugier C."/>
            <person name="Petry S."/>
        </authorList>
    </citation>
    <scope>NUCLEOTIDE SEQUENCE</scope>
    <source>
        <strain evidence="2">MBE116</strain>
        <plasmid evidence="2">pVAPAMBE116</plasmid>
    </source>
</reference>
<geneLocation type="plasmid" evidence="1">
    <name>unnamed</name>
</geneLocation>
<reference evidence="3" key="1">
    <citation type="journal article" date="2000" name="Infect. Immun.">
        <title>DNA sequence and comparison of virulence plasmids from Rhodococcus equi ATCC 33701 and 103.</title>
        <authorList>
            <person name="Takai S."/>
            <person name="Hines S.A."/>
            <person name="Sekizaki T."/>
            <person name="Nicholson V.M."/>
            <person name="Alperin D.A."/>
            <person name="Osaki M."/>
            <person name="Takamatsu D."/>
            <person name="Nakamura M."/>
            <person name="Suzuki K."/>
            <person name="Ogino N."/>
            <person name="Kakuda T."/>
            <person name="Dan H."/>
            <person name="Prescott J.F."/>
        </authorList>
    </citation>
    <scope>NUCLEOTIDE SEQUENCE</scope>
    <source>
        <strain evidence="1">103</strain>
        <strain evidence="3">ATCC33701</strain>
        <plasmid evidence="3">pREAT701 (p33701)</plasmid>
        <plasmid evidence="1">unnamed</plasmid>
    </source>
</reference>
<evidence type="ECO:0000313" key="3">
    <source>
        <dbReference type="EMBL" id="BAB16618.1"/>
    </source>
</evidence>
<protein>
    <submittedName>
        <fullName evidence="3">Uncharacterized protein</fullName>
    </submittedName>
</protein>
<evidence type="ECO:0000313" key="2">
    <source>
        <dbReference type="EMBL" id="ADI50245.1"/>
    </source>
</evidence>
<gene>
    <name evidence="3" type="primary">orf9</name>
    <name evidence="2" type="ORF">pVAPA_0560</name>
</gene>
<dbReference type="AlphaFoldDB" id="Q9ETH3"/>
<organism evidence="3">
    <name type="scientific">Rhodococcus hoagii</name>
    <name type="common">Corynebacterium equii</name>
    <dbReference type="NCBI Taxonomy" id="43767"/>
    <lineage>
        <taxon>Bacteria</taxon>
        <taxon>Bacillati</taxon>
        <taxon>Actinomycetota</taxon>
        <taxon>Actinomycetes</taxon>
        <taxon>Mycobacteriales</taxon>
        <taxon>Nocardiaceae</taxon>
        <taxon>Prescottella</taxon>
    </lineage>
</organism>
<evidence type="ECO:0000313" key="1">
    <source>
        <dbReference type="EMBL" id="AAG21713.1"/>
    </source>
</evidence>
<dbReference type="EMBL" id="AF116907">
    <property type="protein sequence ID" value="AAG21713.1"/>
    <property type="molecule type" value="Genomic_DNA"/>
</dbReference>
<geneLocation type="plasmid" evidence="2">
    <name>pVAPAMBE116</name>
</geneLocation>
<dbReference type="EMBL" id="HM114217">
    <property type="protein sequence ID" value="ADI50245.1"/>
    <property type="molecule type" value="Genomic_DNA"/>
</dbReference>
<proteinExistence type="predicted"/>
<dbReference type="EMBL" id="AP001204">
    <property type="protein sequence ID" value="BAB16618.1"/>
    <property type="molecule type" value="Genomic_DNA"/>
</dbReference>
<keyword evidence="3" id="KW-0614">Plasmid</keyword>
<geneLocation type="plasmid" evidence="3">
    <name>pREAT701</name>
    <name>p33701</name>
</geneLocation>